<dbReference type="Proteomes" id="UP001153712">
    <property type="component" value="Chromosome 11"/>
</dbReference>
<dbReference type="AlphaFoldDB" id="A0A9N9XK93"/>
<dbReference type="EMBL" id="OU900104">
    <property type="protein sequence ID" value="CAG9855676.1"/>
    <property type="molecule type" value="Genomic_DNA"/>
</dbReference>
<organism evidence="2 3">
    <name type="scientific">Phyllotreta striolata</name>
    <name type="common">Striped flea beetle</name>
    <name type="synonym">Crioceris striolata</name>
    <dbReference type="NCBI Taxonomy" id="444603"/>
    <lineage>
        <taxon>Eukaryota</taxon>
        <taxon>Metazoa</taxon>
        <taxon>Ecdysozoa</taxon>
        <taxon>Arthropoda</taxon>
        <taxon>Hexapoda</taxon>
        <taxon>Insecta</taxon>
        <taxon>Pterygota</taxon>
        <taxon>Neoptera</taxon>
        <taxon>Endopterygota</taxon>
        <taxon>Coleoptera</taxon>
        <taxon>Polyphaga</taxon>
        <taxon>Cucujiformia</taxon>
        <taxon>Chrysomeloidea</taxon>
        <taxon>Chrysomelidae</taxon>
        <taxon>Galerucinae</taxon>
        <taxon>Alticini</taxon>
        <taxon>Phyllotreta</taxon>
    </lineage>
</organism>
<accession>A0A9N9XK93</accession>
<gene>
    <name evidence="2" type="ORF">PHYEVI_LOCUS2122</name>
</gene>
<evidence type="ECO:0000313" key="2">
    <source>
        <dbReference type="EMBL" id="CAG9855676.1"/>
    </source>
</evidence>
<keyword evidence="3" id="KW-1185">Reference proteome</keyword>
<dbReference type="OrthoDB" id="10492194at2759"/>
<sequence length="192" mass="22164">MLIQLMFLCLISLCKPSTDASEGRNGRKTFYTLLDRKFEPNVTVGVPRRGPSGGLVIYDEIWKGTVDIIENTLILQNGRLLDYDDLDNKCSYAGKPKVKFDCRQQSVFEVTYYSGPVEEVTVNRTKILRFSKRNKSYSFMLVKDYQRCNRVIWATNVSSVLAFENDNSDDCYEDVRLSKFAVNEKINFEFLT</sequence>
<evidence type="ECO:0000256" key="1">
    <source>
        <dbReference type="SAM" id="SignalP"/>
    </source>
</evidence>
<feature type="signal peptide" evidence="1">
    <location>
        <begin position="1"/>
        <end position="20"/>
    </location>
</feature>
<proteinExistence type="predicted"/>
<keyword evidence="1" id="KW-0732">Signal</keyword>
<feature type="chain" id="PRO_5040224011" evidence="1">
    <location>
        <begin position="21"/>
        <end position="192"/>
    </location>
</feature>
<reference evidence="2" key="1">
    <citation type="submission" date="2022-01" db="EMBL/GenBank/DDBJ databases">
        <authorList>
            <person name="King R."/>
        </authorList>
    </citation>
    <scope>NUCLEOTIDE SEQUENCE</scope>
</reference>
<evidence type="ECO:0000313" key="3">
    <source>
        <dbReference type="Proteomes" id="UP001153712"/>
    </source>
</evidence>
<name>A0A9N9XK93_PHYSR</name>
<protein>
    <submittedName>
        <fullName evidence="2">Uncharacterized protein</fullName>
    </submittedName>
</protein>